<keyword evidence="3" id="KW-1185">Reference proteome</keyword>
<dbReference type="InterPro" id="IPR025714">
    <property type="entry name" value="Methyltranfer_dom"/>
</dbReference>
<dbReference type="Pfam" id="PF13847">
    <property type="entry name" value="Methyltransf_31"/>
    <property type="match status" value="1"/>
</dbReference>
<dbReference type="InterPro" id="IPR050508">
    <property type="entry name" value="Methyltransf_Superfamily"/>
</dbReference>
<dbReference type="Proteomes" id="UP000032233">
    <property type="component" value="Unassembled WGS sequence"/>
</dbReference>
<gene>
    <name evidence="2" type="ORF">X474_06615</name>
</gene>
<dbReference type="PANTHER" id="PTHR42912">
    <property type="entry name" value="METHYLTRANSFERASE"/>
    <property type="match status" value="1"/>
</dbReference>
<dbReference type="PANTHER" id="PTHR42912:SF93">
    <property type="entry name" value="N6-ADENOSINE-METHYLTRANSFERASE TMT1A"/>
    <property type="match status" value="1"/>
</dbReference>
<evidence type="ECO:0000259" key="1">
    <source>
        <dbReference type="Pfam" id="PF13847"/>
    </source>
</evidence>
<dbReference type="SUPFAM" id="SSF53335">
    <property type="entry name" value="S-adenosyl-L-methionine-dependent methyltransferases"/>
    <property type="match status" value="1"/>
</dbReference>
<name>A0A0D2GJ27_9BACT</name>
<accession>A0A0D2GJ27</accession>
<proteinExistence type="predicted"/>
<sequence>MSNSPIGAGKSSFDLIDEGLVLGAIAKIKPGALLDLGCGAGNYTMALARFLGSGCMVYGVDLWAEGIAQLKDRADQAGLSNLQAMTGDAGQTIPLADDTVDVVFMGTVFHDLVATGVDQKALEQIKRVLKPGGALAIVEFLPKDDDSSGPPNRVRLSPEQLRDMLAEHGFKESGTEAMGERTYLSLFD</sequence>
<dbReference type="InParanoid" id="A0A0D2GJ27"/>
<organism evidence="2 3">
    <name type="scientific">Dethiosulfatarculus sandiegensis</name>
    <dbReference type="NCBI Taxonomy" id="1429043"/>
    <lineage>
        <taxon>Bacteria</taxon>
        <taxon>Pseudomonadati</taxon>
        <taxon>Thermodesulfobacteriota</taxon>
        <taxon>Desulfarculia</taxon>
        <taxon>Desulfarculales</taxon>
        <taxon>Desulfarculaceae</taxon>
        <taxon>Dethiosulfatarculus</taxon>
    </lineage>
</organism>
<evidence type="ECO:0000313" key="2">
    <source>
        <dbReference type="EMBL" id="KIX14812.1"/>
    </source>
</evidence>
<dbReference type="GO" id="GO:0008757">
    <property type="term" value="F:S-adenosylmethionine-dependent methyltransferase activity"/>
    <property type="evidence" value="ECO:0007669"/>
    <property type="project" value="InterPro"/>
</dbReference>
<dbReference type="AlphaFoldDB" id="A0A0D2GJ27"/>
<protein>
    <recommendedName>
        <fullName evidence="1">Methyltransferase domain-containing protein</fullName>
    </recommendedName>
</protein>
<dbReference type="InterPro" id="IPR029063">
    <property type="entry name" value="SAM-dependent_MTases_sf"/>
</dbReference>
<dbReference type="FunCoup" id="A0A0D2GJ27">
    <property type="interactions" value="42"/>
</dbReference>
<feature type="domain" description="Methyltransferase" evidence="1">
    <location>
        <begin position="33"/>
        <end position="140"/>
    </location>
</feature>
<dbReference type="CDD" id="cd02440">
    <property type="entry name" value="AdoMet_MTases"/>
    <property type="match status" value="1"/>
</dbReference>
<evidence type="ECO:0000313" key="3">
    <source>
        <dbReference type="Proteomes" id="UP000032233"/>
    </source>
</evidence>
<reference evidence="2 3" key="1">
    <citation type="submission" date="2013-11" db="EMBL/GenBank/DDBJ databases">
        <title>Metagenomic analysis of a methanogenic consortium involved in long chain n-alkane degradation.</title>
        <authorList>
            <person name="Davidova I.A."/>
            <person name="Callaghan A.V."/>
            <person name="Wawrik B."/>
            <person name="Pruitt S."/>
            <person name="Marks C."/>
            <person name="Duncan K.E."/>
            <person name="Suflita J.M."/>
        </authorList>
    </citation>
    <scope>NUCLEOTIDE SEQUENCE [LARGE SCALE GENOMIC DNA]</scope>
    <source>
        <strain evidence="2 3">SPR</strain>
    </source>
</reference>
<dbReference type="RefSeq" id="WP_044347455.1">
    <property type="nucleotide sequence ID" value="NZ_AZAC01000008.1"/>
</dbReference>
<comment type="caution">
    <text evidence="2">The sequence shown here is derived from an EMBL/GenBank/DDBJ whole genome shotgun (WGS) entry which is preliminary data.</text>
</comment>
<dbReference type="EMBL" id="AZAC01000008">
    <property type="protein sequence ID" value="KIX14812.1"/>
    <property type="molecule type" value="Genomic_DNA"/>
</dbReference>
<dbReference type="OrthoDB" id="5405545at2"/>
<dbReference type="Gene3D" id="3.40.50.150">
    <property type="entry name" value="Vaccinia Virus protein VP39"/>
    <property type="match status" value="1"/>
</dbReference>
<dbReference type="STRING" id="1429043.X474_06615"/>